<evidence type="ECO:0000313" key="1">
    <source>
        <dbReference type="EMBL" id="KAJ9110584.1"/>
    </source>
</evidence>
<reference evidence="1" key="1">
    <citation type="submission" date="2023-04" db="EMBL/GenBank/DDBJ databases">
        <title>Draft Genome sequencing of Naganishia species isolated from polar environments using Oxford Nanopore Technology.</title>
        <authorList>
            <person name="Leo P."/>
            <person name="Venkateswaran K."/>
        </authorList>
    </citation>
    <scope>NUCLEOTIDE SEQUENCE</scope>
    <source>
        <strain evidence="1">MNA-CCFEE 5262</strain>
    </source>
</reference>
<protein>
    <submittedName>
        <fullName evidence="1">Uncharacterized protein</fullName>
    </submittedName>
</protein>
<dbReference type="EMBL" id="JASBWS010000023">
    <property type="protein sequence ID" value="KAJ9110584.1"/>
    <property type="molecule type" value="Genomic_DNA"/>
</dbReference>
<proteinExistence type="predicted"/>
<organism evidence="1 2">
    <name type="scientific">Naganishia adeliensis</name>
    <dbReference type="NCBI Taxonomy" id="92952"/>
    <lineage>
        <taxon>Eukaryota</taxon>
        <taxon>Fungi</taxon>
        <taxon>Dikarya</taxon>
        <taxon>Basidiomycota</taxon>
        <taxon>Agaricomycotina</taxon>
        <taxon>Tremellomycetes</taxon>
        <taxon>Filobasidiales</taxon>
        <taxon>Filobasidiaceae</taxon>
        <taxon>Naganishia</taxon>
    </lineage>
</organism>
<name>A0ACC2WHA2_9TREE</name>
<keyword evidence="2" id="KW-1185">Reference proteome</keyword>
<accession>A0ACC2WHA2</accession>
<gene>
    <name evidence="1" type="ORF">QFC20_002914</name>
</gene>
<evidence type="ECO:0000313" key="2">
    <source>
        <dbReference type="Proteomes" id="UP001230649"/>
    </source>
</evidence>
<dbReference type="Proteomes" id="UP001230649">
    <property type="component" value="Unassembled WGS sequence"/>
</dbReference>
<sequence>MTPPTNLPLITSSTPPTSLTRQTILDASPNLPLPPSFPLANPFLPHQEDTYTSSLSHIIKRDFFPTLDRLTATNAYLAALESEDPHAIADSIRGLGALTRADAGGRGEERYRREREVADMQGTPFISRTPFGGGMGTPVPYTHEAEDPEPKRRRVDVSSGLDNFQATHTSEDNSSFMDILHHENRLKREKYAWAYAAEARAKRDRLRAEQGRRRLLIDAGGFVPDDGLLKGSKAIEPPTHRLGKQRAIEVGPATLHEIPLDPASHLARALAQVGLPETAIVTRKGELVPAREVASGSGDGLGRGEADRQEREERERRVMGDEKDSRETLVPTWGYKARNALMFGPDANVNPVLPGPRPALTAAQLRADPPEIRHVNTRLAEEEEDDGDAASRRASSPSRSRVAAAIAGKQYQPSSSLPKYGDYALVPAAPSPSPSDLGPNAIKELMTWGTLLGTPRALGGADDAPLDLTPNNFKISEPGRRDDIGRRLATNASRNMRERAQGFGTMPKGLAVLSGGGGGGERTRGRAGSMRPPAVPSPGATTPRRRAEGLTPAGRTLLQRSVLGTPERSGGLGLPRSAGTRSRGEVMERAGGWRSSGASRPAQKRTW</sequence>
<comment type="caution">
    <text evidence="1">The sequence shown here is derived from an EMBL/GenBank/DDBJ whole genome shotgun (WGS) entry which is preliminary data.</text>
</comment>